<organism evidence="2 3">
    <name type="scientific">Phialophora macrospora</name>
    <dbReference type="NCBI Taxonomy" id="1851006"/>
    <lineage>
        <taxon>Eukaryota</taxon>
        <taxon>Fungi</taxon>
        <taxon>Dikarya</taxon>
        <taxon>Ascomycota</taxon>
        <taxon>Pezizomycotina</taxon>
        <taxon>Eurotiomycetes</taxon>
        <taxon>Chaetothyriomycetidae</taxon>
        <taxon>Chaetothyriales</taxon>
        <taxon>Herpotrichiellaceae</taxon>
        <taxon>Phialophora</taxon>
    </lineage>
</organism>
<sequence length="272" mass="28806">MTGENEFLAAQKKGIKVRLLPFDFDQHSPIQFYRDRSKTSIHSFSKLNISHGNNHSSNSNTSITMRSEIILSALAGTLFSQAFAAPLAAPAESAVANSQEIRKVFAATPVAAATAKTPVARRAADESTIEPFKIFATPVAAESTIEPFKIFATPVAAESTIEPFKIFATPVAAESTIEPFKVFATPVAQPVAKRTFADSKDAPPAKRDVGNDNDFLQVPGVFQVYDPSAKRAVFGSDDAPPTPIGPFSTGYAPPAKRAIAGSDDAPPAAVAN</sequence>
<reference evidence="2 3" key="1">
    <citation type="submission" date="2015-01" db="EMBL/GenBank/DDBJ databases">
        <title>The Genome Sequence of Capronia semiimmersa CBS27337.</title>
        <authorList>
            <consortium name="The Broad Institute Genomics Platform"/>
            <person name="Cuomo C."/>
            <person name="de Hoog S."/>
            <person name="Gorbushina A."/>
            <person name="Stielow B."/>
            <person name="Teixiera M."/>
            <person name="Abouelleil A."/>
            <person name="Chapman S.B."/>
            <person name="Priest M."/>
            <person name="Young S.K."/>
            <person name="Wortman J."/>
            <person name="Nusbaum C."/>
            <person name="Birren B."/>
        </authorList>
    </citation>
    <scope>NUCLEOTIDE SEQUENCE [LARGE SCALE GENOMIC DNA]</scope>
    <source>
        <strain evidence="2 3">CBS 27337</strain>
    </source>
</reference>
<dbReference type="AlphaFoldDB" id="A0A0D2FUL5"/>
<feature type="region of interest" description="Disordered" evidence="1">
    <location>
        <begin position="233"/>
        <end position="272"/>
    </location>
</feature>
<dbReference type="HOGENOM" id="CLU_1023068_0_0_1"/>
<protein>
    <submittedName>
        <fullName evidence="2">Uncharacterized protein</fullName>
    </submittedName>
</protein>
<evidence type="ECO:0000313" key="3">
    <source>
        <dbReference type="Proteomes" id="UP000054266"/>
    </source>
</evidence>
<gene>
    <name evidence="2" type="ORF">PV04_08742</name>
</gene>
<dbReference type="Proteomes" id="UP000054266">
    <property type="component" value="Unassembled WGS sequence"/>
</dbReference>
<proteinExistence type="predicted"/>
<keyword evidence="3" id="KW-1185">Reference proteome</keyword>
<accession>A0A0D2FUL5</accession>
<evidence type="ECO:0000313" key="2">
    <source>
        <dbReference type="EMBL" id="KIW63764.1"/>
    </source>
</evidence>
<evidence type="ECO:0000256" key="1">
    <source>
        <dbReference type="SAM" id="MobiDB-lite"/>
    </source>
</evidence>
<name>A0A0D2FUL5_9EURO</name>
<dbReference type="EMBL" id="KN846961">
    <property type="protein sequence ID" value="KIW63764.1"/>
    <property type="molecule type" value="Genomic_DNA"/>
</dbReference>